<protein>
    <recommendedName>
        <fullName evidence="4">DUF4811 domain-containing protein</fullName>
    </recommendedName>
</protein>
<evidence type="ECO:0000313" key="3">
    <source>
        <dbReference type="Proteomes" id="UP000061227"/>
    </source>
</evidence>
<dbReference type="Pfam" id="PF16069">
    <property type="entry name" value="DUF4811"/>
    <property type="match status" value="1"/>
</dbReference>
<dbReference type="AlphaFoldDB" id="A0A3F3GWE8"/>
<keyword evidence="1" id="KW-0812">Transmembrane</keyword>
<keyword evidence="3" id="KW-1185">Reference proteome</keyword>
<evidence type="ECO:0000256" key="1">
    <source>
        <dbReference type="SAM" id="Phobius"/>
    </source>
</evidence>
<organism evidence="2 3">
    <name type="scientific">Fructobacillus pseudoficulneus</name>
    <dbReference type="NCBI Taxonomy" id="220714"/>
    <lineage>
        <taxon>Bacteria</taxon>
        <taxon>Bacillati</taxon>
        <taxon>Bacillota</taxon>
        <taxon>Bacilli</taxon>
        <taxon>Lactobacillales</taxon>
        <taxon>Lactobacillaceae</taxon>
        <taxon>Fructobacillus</taxon>
    </lineage>
</organism>
<accession>A0A3F3GWE8</accession>
<dbReference type="EMBL" id="DF968066">
    <property type="protein sequence ID" value="GAP03104.1"/>
    <property type="molecule type" value="Genomic_DNA"/>
</dbReference>
<dbReference type="STRING" id="220714.SAMN05660469_0849"/>
<evidence type="ECO:0008006" key="4">
    <source>
        <dbReference type="Google" id="ProtNLM"/>
    </source>
</evidence>
<dbReference type="Proteomes" id="UP000061227">
    <property type="component" value="Unassembled WGS sequence"/>
</dbReference>
<dbReference type="InterPro" id="IPR032083">
    <property type="entry name" value="DUF4811"/>
</dbReference>
<reference evidence="2 3" key="1">
    <citation type="journal article" date="2015" name="BMC Genomics">
        <title>Comparative genomics of Fructobacillus spp. and Leuconostoc spp. reveals niche-specific evolution of Fructobacillus spp.</title>
        <authorList>
            <person name="Endo A."/>
            <person name="Tanizawa Y."/>
            <person name="Tanaka N."/>
            <person name="Maeno S."/>
            <person name="Kumar H."/>
            <person name="Shiwa Y."/>
            <person name="Okada S."/>
            <person name="Yoshikawa H."/>
            <person name="Dicks L."/>
            <person name="Nakagawa J."/>
            <person name="Arita M."/>
        </authorList>
    </citation>
    <scope>NUCLEOTIDE SEQUENCE [LARGE SCALE GENOMIC DNA]</scope>
    <source>
        <strain evidence="2 3">DSM 15468</strain>
    </source>
</reference>
<gene>
    <name evidence="2" type="ORF">FPFC_040970</name>
</gene>
<feature type="transmembrane region" description="Helical" evidence="1">
    <location>
        <begin position="28"/>
        <end position="46"/>
    </location>
</feature>
<dbReference type="RefSeq" id="WP_059378417.1">
    <property type="nucleotide sequence ID" value="NZ_DF968066.1"/>
</dbReference>
<evidence type="ECO:0000313" key="2">
    <source>
        <dbReference type="EMBL" id="GAP03104.1"/>
    </source>
</evidence>
<name>A0A3F3GWE8_9LACO</name>
<dbReference type="OrthoDB" id="2300097at2"/>
<keyword evidence="1" id="KW-1133">Transmembrane helix</keyword>
<sequence>MILVIIPIFVVLAAASWFLISSKVLKSIFGTIFTIGAVASIGLLSANMDSHYGMKKETTVTTTQVYSAAPAQMPIGMAAAKKIGTDDYVLVYKDKPSDAQATAHFAPDTSDIVKSVKSSATFKKTDTTTAQVKTSTTKWVYKNDTYKWLFKQDKEDNLVKAVHTLEVPATWQVAIK</sequence>
<keyword evidence="1" id="KW-0472">Membrane</keyword>
<proteinExistence type="predicted"/>